<proteinExistence type="predicted"/>
<protein>
    <submittedName>
        <fullName evidence="4">Golgin-84</fullName>
    </submittedName>
</protein>
<gene>
    <name evidence="2" type="ORF">EVEC_LOCUS873</name>
</gene>
<evidence type="ECO:0000313" key="3">
    <source>
        <dbReference type="Proteomes" id="UP000274131"/>
    </source>
</evidence>
<reference evidence="4" key="1">
    <citation type="submission" date="2016-04" db="UniProtKB">
        <authorList>
            <consortium name="WormBaseParasite"/>
        </authorList>
    </citation>
    <scope>IDENTIFICATION</scope>
</reference>
<dbReference type="EMBL" id="UXUI01007144">
    <property type="protein sequence ID" value="VDD85730.1"/>
    <property type="molecule type" value="Genomic_DNA"/>
</dbReference>
<dbReference type="AlphaFoldDB" id="A0A158Q966"/>
<accession>A0A158Q966</accession>
<evidence type="ECO:0000313" key="2">
    <source>
        <dbReference type="EMBL" id="VDD85730.1"/>
    </source>
</evidence>
<keyword evidence="3" id="KW-1185">Reference proteome</keyword>
<evidence type="ECO:0000313" key="4">
    <source>
        <dbReference type="WBParaSite" id="EVEC_0000116501-mRNA-1"/>
    </source>
</evidence>
<reference evidence="2 3" key="2">
    <citation type="submission" date="2018-10" db="EMBL/GenBank/DDBJ databases">
        <authorList>
            <consortium name="Pathogen Informatics"/>
        </authorList>
    </citation>
    <scope>NUCLEOTIDE SEQUENCE [LARGE SCALE GENOMIC DNA]</scope>
</reference>
<evidence type="ECO:0000256" key="1">
    <source>
        <dbReference type="SAM" id="Coils"/>
    </source>
</evidence>
<sequence length="457" mass="52916">MCCVVLVGTWLMESRIVDGFDISVANGTSECRFYDDCAGKELKASSTALPHTGRDEEVDESILPTISTRNGEDQRDEVILYLQKDNIRLEEELRLAHDQLEYYLRELNYKAKSQQILESKLKNVTQQNNNLLAELARFEAARAFVENQSDDGRRVVALQERLSEVEQSSREMREQLYDELRIAETKLSIADDTIRMNEERIVELEKSSDEWRRRFEEIGQENEALVRANGEVQNLEIAIGEIKEEKQLLYQKLNELLDEKRQLADARDHLSNRINDAEALNAKMQARVRQLNESFNANVMKLVERENLVKELNSRVEEVVLVPIPIINLMNVFFQENASIPEQCLSCAVGVTNNIEPREDSSRCTGNTYMLSGDAQKIEMEKLHIMHGYDETKSSVTDKPKFADFLRFKRFIHFLPHRRRSLKLYLLVHSLCARILGFMTDPSHFYKVVLHNFIVPS</sequence>
<dbReference type="WBParaSite" id="EVEC_0000116501-mRNA-1">
    <property type="protein sequence ID" value="EVEC_0000116501-mRNA-1"/>
    <property type="gene ID" value="EVEC_0000116501"/>
</dbReference>
<feature type="coiled-coil region" evidence="1">
    <location>
        <begin position="114"/>
        <end position="294"/>
    </location>
</feature>
<organism evidence="4">
    <name type="scientific">Enterobius vermicularis</name>
    <name type="common">Human pinworm</name>
    <dbReference type="NCBI Taxonomy" id="51028"/>
    <lineage>
        <taxon>Eukaryota</taxon>
        <taxon>Metazoa</taxon>
        <taxon>Ecdysozoa</taxon>
        <taxon>Nematoda</taxon>
        <taxon>Chromadorea</taxon>
        <taxon>Rhabditida</taxon>
        <taxon>Spirurina</taxon>
        <taxon>Oxyuridomorpha</taxon>
        <taxon>Oxyuroidea</taxon>
        <taxon>Oxyuridae</taxon>
        <taxon>Enterobius</taxon>
    </lineage>
</organism>
<dbReference type="OrthoDB" id="5852712at2759"/>
<name>A0A158Q966_ENTVE</name>
<dbReference type="Proteomes" id="UP000274131">
    <property type="component" value="Unassembled WGS sequence"/>
</dbReference>
<keyword evidence="1" id="KW-0175">Coiled coil</keyword>